<dbReference type="Gene3D" id="3.30.110.20">
    <property type="entry name" value="Alba-like domain"/>
    <property type="match status" value="1"/>
</dbReference>
<comment type="caution">
    <text evidence="3">The sequence shown here is derived from an EMBL/GenBank/DDBJ whole genome shotgun (WGS) entry which is preliminary data.</text>
</comment>
<dbReference type="Pfam" id="PF01918">
    <property type="entry name" value="Alba"/>
    <property type="match status" value="1"/>
</dbReference>
<sequence length="96" mass="10852">MRLKRLSFRSEGSAKSIVLGNRPLRDYLLEAIVSLNRDANSIEILGRGKHISRAVTLYNMLSSRLGDRITLKNVEIGSLLIKGRRISYIKISIQRA</sequence>
<evidence type="ECO:0000313" key="2">
    <source>
        <dbReference type="EMBL" id="HHP82414.1"/>
    </source>
</evidence>
<dbReference type="GO" id="GO:0003677">
    <property type="term" value="F:DNA binding"/>
    <property type="evidence" value="ECO:0007669"/>
    <property type="project" value="UniProtKB-KW"/>
</dbReference>
<keyword evidence="3" id="KW-0238">DNA-binding</keyword>
<accession>A0A7C5YZ26</accession>
<proteinExistence type="predicted"/>
<gene>
    <name evidence="3" type="ORF">ENL47_03535</name>
    <name evidence="2" type="ORF">ENM84_07105</name>
</gene>
<organism evidence="3">
    <name type="scientific">Ignisphaera aggregans</name>
    <dbReference type="NCBI Taxonomy" id="334771"/>
    <lineage>
        <taxon>Archaea</taxon>
        <taxon>Thermoproteota</taxon>
        <taxon>Thermoprotei</taxon>
        <taxon>Desulfurococcales</taxon>
        <taxon>Desulfurococcaceae</taxon>
        <taxon>Ignisphaera</taxon>
    </lineage>
</organism>
<dbReference type="InterPro" id="IPR002775">
    <property type="entry name" value="DNA/RNA-bd_Alba-like"/>
</dbReference>
<evidence type="ECO:0000313" key="3">
    <source>
        <dbReference type="EMBL" id="HHR95897.1"/>
    </source>
</evidence>
<name>A0A7C5YZ26_9CREN</name>
<dbReference type="SUPFAM" id="SSF82704">
    <property type="entry name" value="AlbA-like"/>
    <property type="match status" value="1"/>
</dbReference>
<dbReference type="EMBL" id="DRZI01000303">
    <property type="protein sequence ID" value="HHP82414.1"/>
    <property type="molecule type" value="Genomic_DNA"/>
</dbReference>
<protein>
    <submittedName>
        <fullName evidence="3">DNA-binding protein</fullName>
    </submittedName>
</protein>
<dbReference type="InterPro" id="IPR036882">
    <property type="entry name" value="Alba-like_dom_sf"/>
</dbReference>
<reference evidence="3" key="1">
    <citation type="journal article" date="2020" name="mSystems">
        <title>Genome- and Community-Level Interaction Insights into Carbon Utilization and Element Cycling Functions of Hydrothermarchaeota in Hydrothermal Sediment.</title>
        <authorList>
            <person name="Zhou Z."/>
            <person name="Liu Y."/>
            <person name="Xu W."/>
            <person name="Pan J."/>
            <person name="Luo Z.H."/>
            <person name="Li M."/>
        </authorList>
    </citation>
    <scope>NUCLEOTIDE SEQUENCE [LARGE SCALE GENOMIC DNA]</scope>
    <source>
        <strain evidence="3">SpSt-1</strain>
        <strain evidence="2">SpSt-1121</strain>
    </source>
</reference>
<feature type="domain" description="DNA/RNA-binding protein Alba-like" evidence="1">
    <location>
        <begin position="18"/>
        <end position="77"/>
    </location>
</feature>
<dbReference type="EMBL" id="DRUB01000061">
    <property type="protein sequence ID" value="HHR95897.1"/>
    <property type="molecule type" value="Genomic_DNA"/>
</dbReference>
<dbReference type="AlphaFoldDB" id="A0A7C5YZ26"/>
<evidence type="ECO:0000259" key="1">
    <source>
        <dbReference type="Pfam" id="PF01918"/>
    </source>
</evidence>